<accession>A0A5E4MTZ8</accession>
<dbReference type="OrthoDB" id="6621833at2759"/>
<protein>
    <recommendedName>
        <fullName evidence="3">Reverse transcriptase zinc-binding domain</fullName>
    </recommendedName>
</protein>
<evidence type="ECO:0008006" key="3">
    <source>
        <dbReference type="Google" id="ProtNLM"/>
    </source>
</evidence>
<sequence length="141" mass="16665">MSKDIRTLIINKCQLRWYQKWTSYHTKLNQIKHNIDNWMFPSEIPRKFEVILTRLRIGHTQISHSFLMAKEEPPICTACGVHVTIKHILTECRIYQNTRTFFNLTDSIAEILQNNHQSISNIIEFITAAKPQTKIYKPIIN</sequence>
<organism evidence="1 2">
    <name type="scientific">Cinara cedri</name>
    <dbReference type="NCBI Taxonomy" id="506608"/>
    <lineage>
        <taxon>Eukaryota</taxon>
        <taxon>Metazoa</taxon>
        <taxon>Ecdysozoa</taxon>
        <taxon>Arthropoda</taxon>
        <taxon>Hexapoda</taxon>
        <taxon>Insecta</taxon>
        <taxon>Pterygota</taxon>
        <taxon>Neoptera</taxon>
        <taxon>Paraneoptera</taxon>
        <taxon>Hemiptera</taxon>
        <taxon>Sternorrhyncha</taxon>
        <taxon>Aphidomorpha</taxon>
        <taxon>Aphidoidea</taxon>
        <taxon>Aphididae</taxon>
        <taxon>Lachninae</taxon>
        <taxon>Cinara</taxon>
    </lineage>
</organism>
<name>A0A5E4MTZ8_9HEMI</name>
<keyword evidence="2" id="KW-1185">Reference proteome</keyword>
<reference evidence="1 2" key="1">
    <citation type="submission" date="2019-08" db="EMBL/GenBank/DDBJ databases">
        <authorList>
            <person name="Alioto T."/>
            <person name="Alioto T."/>
            <person name="Gomez Garrido J."/>
        </authorList>
    </citation>
    <scope>NUCLEOTIDE SEQUENCE [LARGE SCALE GENOMIC DNA]</scope>
</reference>
<evidence type="ECO:0000313" key="2">
    <source>
        <dbReference type="Proteomes" id="UP000325440"/>
    </source>
</evidence>
<dbReference type="AlphaFoldDB" id="A0A5E4MTZ8"/>
<proteinExistence type="predicted"/>
<gene>
    <name evidence="1" type="ORF">CINCED_3A015917</name>
</gene>
<evidence type="ECO:0000313" key="1">
    <source>
        <dbReference type="EMBL" id="VVC35733.1"/>
    </source>
</evidence>
<dbReference type="EMBL" id="CABPRJ010001427">
    <property type="protein sequence ID" value="VVC35733.1"/>
    <property type="molecule type" value="Genomic_DNA"/>
</dbReference>
<dbReference type="Proteomes" id="UP000325440">
    <property type="component" value="Unassembled WGS sequence"/>
</dbReference>